<sequence length="131" mass="14856">MRKIEFRGKDLDTGTSAKDSDWVYGLPRAVWDHGYEINGHQIDPSTLGQFTGLKDSKGAKIFEGDVIEFRMISYLDNVPRTGRVAIEWSNEDAGFVAGSYVLWKLIDQRGTVVIGNIYENMDLLEANHRME</sequence>
<dbReference type="InterPro" id="IPR023385">
    <property type="entry name" value="YopX-like_C"/>
</dbReference>
<feature type="domain" description="YopX protein" evidence="1">
    <location>
        <begin position="40"/>
        <end position="125"/>
    </location>
</feature>
<name>A0A5P8M3C8_9LACO</name>
<dbReference type="AlphaFoldDB" id="A0A5P8M3C8"/>
<protein>
    <recommendedName>
        <fullName evidence="1">YopX protein domain-containing protein</fullName>
    </recommendedName>
</protein>
<dbReference type="SUPFAM" id="SSF159006">
    <property type="entry name" value="YopX-like"/>
    <property type="match status" value="1"/>
</dbReference>
<dbReference type="EMBL" id="CP045143">
    <property type="protein sequence ID" value="QFR22996.1"/>
    <property type="molecule type" value="Genomic_DNA"/>
</dbReference>
<evidence type="ECO:0000313" key="2">
    <source>
        <dbReference type="EMBL" id="QFR22996.1"/>
    </source>
</evidence>
<dbReference type="KEGG" id="lhb:D1010_05815"/>
<accession>A0A5P8M3C8</accession>
<organism evidence="2 3">
    <name type="scientific">Schleiferilactobacillus harbinensis</name>
    <dbReference type="NCBI Taxonomy" id="304207"/>
    <lineage>
        <taxon>Bacteria</taxon>
        <taxon>Bacillati</taxon>
        <taxon>Bacillota</taxon>
        <taxon>Bacilli</taxon>
        <taxon>Lactobacillales</taxon>
        <taxon>Lactobacillaceae</taxon>
        <taxon>Schleiferilactobacillus</taxon>
    </lineage>
</organism>
<dbReference type="InterPro" id="IPR019096">
    <property type="entry name" value="YopX_protein"/>
</dbReference>
<gene>
    <name evidence="2" type="ORF">D1010_05815</name>
</gene>
<dbReference type="RefSeq" id="WP_152260458.1">
    <property type="nucleotide sequence ID" value="NZ_CP045143.1"/>
</dbReference>
<dbReference type="Pfam" id="PF09643">
    <property type="entry name" value="YopX"/>
    <property type="match status" value="1"/>
</dbReference>
<reference evidence="2 3" key="1">
    <citation type="submission" date="2019-10" db="EMBL/GenBank/DDBJ databases">
        <title>The completed genome of Lactobacillus harbinensis M1.</title>
        <authorList>
            <person name="Zheng Y."/>
        </authorList>
    </citation>
    <scope>NUCLEOTIDE SEQUENCE [LARGE SCALE GENOMIC DNA]</scope>
    <source>
        <strain evidence="2 3">M1</strain>
    </source>
</reference>
<proteinExistence type="predicted"/>
<evidence type="ECO:0000313" key="3">
    <source>
        <dbReference type="Proteomes" id="UP000326779"/>
    </source>
</evidence>
<dbReference type="Gene3D" id="2.30.30.290">
    <property type="entry name" value="YopX-like domains"/>
    <property type="match status" value="1"/>
</dbReference>
<dbReference type="Proteomes" id="UP000326779">
    <property type="component" value="Chromosome"/>
</dbReference>
<evidence type="ECO:0000259" key="1">
    <source>
        <dbReference type="Pfam" id="PF09643"/>
    </source>
</evidence>